<feature type="transmembrane region" description="Helical" evidence="2">
    <location>
        <begin position="531"/>
        <end position="553"/>
    </location>
</feature>
<evidence type="ECO:0000313" key="4">
    <source>
        <dbReference type="EMBL" id="KAJ8318558.1"/>
    </source>
</evidence>
<evidence type="ECO:0000256" key="1">
    <source>
        <dbReference type="PROSITE-ProRule" id="PRU00152"/>
    </source>
</evidence>
<gene>
    <name evidence="4" type="ORF">KUTeg_003649</name>
</gene>
<dbReference type="EMBL" id="JARBDR010000214">
    <property type="protein sequence ID" value="KAJ8318558.1"/>
    <property type="molecule type" value="Genomic_DNA"/>
</dbReference>
<dbReference type="SMART" id="SM00308">
    <property type="entry name" value="LH2"/>
    <property type="match status" value="1"/>
</dbReference>
<feature type="transmembrane region" description="Helical" evidence="2">
    <location>
        <begin position="266"/>
        <end position="285"/>
    </location>
</feature>
<keyword evidence="2" id="KW-1133">Transmembrane helix</keyword>
<keyword evidence="5" id="KW-1185">Reference proteome</keyword>
<feature type="transmembrane region" description="Helical" evidence="2">
    <location>
        <begin position="493"/>
        <end position="511"/>
    </location>
</feature>
<dbReference type="SUPFAM" id="SSF49723">
    <property type="entry name" value="Lipase/lipooxygenase domain (PLAT/LH2 domain)"/>
    <property type="match status" value="1"/>
</dbReference>
<comment type="caution">
    <text evidence="1">Lacks conserved residue(s) required for the propagation of feature annotation.</text>
</comment>
<evidence type="ECO:0000259" key="3">
    <source>
        <dbReference type="PROSITE" id="PS50095"/>
    </source>
</evidence>
<dbReference type="Pfam" id="PF01477">
    <property type="entry name" value="PLAT"/>
    <property type="match status" value="1"/>
</dbReference>
<dbReference type="InterPro" id="IPR001024">
    <property type="entry name" value="PLAT/LH2_dom"/>
</dbReference>
<dbReference type="PROSITE" id="PS50095">
    <property type="entry name" value="PLAT"/>
    <property type="match status" value="1"/>
</dbReference>
<evidence type="ECO:0000313" key="5">
    <source>
        <dbReference type="Proteomes" id="UP001217089"/>
    </source>
</evidence>
<proteinExistence type="predicted"/>
<dbReference type="InterPro" id="IPR051223">
    <property type="entry name" value="Polycystin"/>
</dbReference>
<reference evidence="4 5" key="1">
    <citation type="submission" date="2022-12" db="EMBL/GenBank/DDBJ databases">
        <title>Chromosome-level genome of Tegillarca granosa.</title>
        <authorList>
            <person name="Kim J."/>
        </authorList>
    </citation>
    <scope>NUCLEOTIDE SEQUENCE [LARGE SCALE GENOMIC DNA]</scope>
    <source>
        <strain evidence="4">Teg-2019</strain>
        <tissue evidence="4">Adductor muscle</tissue>
    </source>
</reference>
<keyword evidence="2" id="KW-0472">Membrane</keyword>
<keyword evidence="2" id="KW-0812">Transmembrane</keyword>
<evidence type="ECO:0000256" key="2">
    <source>
        <dbReference type="SAM" id="Phobius"/>
    </source>
</evidence>
<dbReference type="Gene3D" id="2.60.60.20">
    <property type="entry name" value="PLAT/LH2 domain"/>
    <property type="match status" value="1"/>
</dbReference>
<comment type="caution">
    <text evidence="4">The sequence shown here is derived from an EMBL/GenBank/DDBJ whole genome shotgun (WGS) entry which is preliminary data.</text>
</comment>
<name>A0ABQ9FMQ3_TEGGR</name>
<dbReference type="Proteomes" id="UP001217089">
    <property type="component" value="Unassembled WGS sequence"/>
</dbReference>
<dbReference type="PANTHER" id="PTHR10877">
    <property type="entry name" value="POLYCYSTIN FAMILY MEMBER"/>
    <property type="match status" value="1"/>
</dbReference>
<sequence length="668" mass="75997">MSKRKWPQEVMVVISEEITQFSKTPFSWNSESKFITSETISLKVHNESKIPKTMPVKLHFENSAEGSRKSVQLAVTDDVNSQALTLKFYWKNINDDLIYSVNTNDSGYTHRVYLRKDEPPSETKYDWTVTVERGSWTGSGFTVVVPAQTFSSPGIAYFSVQVVVTDSHKSSRRKKRSTSNTTSTTNILNYSVVTYTVGCRVWDDTNNNWDSTSCKFEVSSSSTPAETICECDNPPGNNFATTFYVPPNMIDFSSVFGKFDIISNGAVFGTVISVIGLYFLLCIWAHRQDKKDVDKWALCYLADNVKSDKYVYLLRVYTGLSANAGTSSRISFILAGEQKDTGIRHLEDRSDMRFGVGSVRTFVMSVPETMGDLTFINIWHDNSGKGNDASWYLNKIIVEDLQTKKRYMSCILSSIKKQIRVKIRYIFLCNQWLSVDEDDGLIHRILSSSDAQDLHSFSLHFNEQTRYNVTDSHLWLSVILRPEESFFTRVQRLSCCLAFLFLAMISNAMFFQASDNTDQVNIGPLEFTVSGFYASIISTLITAPPLILLAFMFKRSAARLNNRKTEFSHIPSRNQSEASIPHSALKEEKVGNKTLSHKDKPIILPFWCRYIAWCIVGVAVAVSGFFVILYSMEWGKEKSEEWLKCFFLSFFESLIIMDPLKIGCKKKR</sequence>
<protein>
    <recommendedName>
        <fullName evidence="3">PLAT domain-containing protein</fullName>
    </recommendedName>
</protein>
<dbReference type="InterPro" id="IPR036392">
    <property type="entry name" value="PLAT/LH2_dom_sf"/>
</dbReference>
<dbReference type="PANTHER" id="PTHR10877:SF194">
    <property type="entry name" value="LOCATION OF VULVA DEFECTIVE 1"/>
    <property type="match status" value="1"/>
</dbReference>
<feature type="domain" description="PLAT" evidence="3">
    <location>
        <begin position="310"/>
        <end position="447"/>
    </location>
</feature>
<organism evidence="4 5">
    <name type="scientific">Tegillarca granosa</name>
    <name type="common">Malaysian cockle</name>
    <name type="synonym">Anadara granosa</name>
    <dbReference type="NCBI Taxonomy" id="220873"/>
    <lineage>
        <taxon>Eukaryota</taxon>
        <taxon>Metazoa</taxon>
        <taxon>Spiralia</taxon>
        <taxon>Lophotrochozoa</taxon>
        <taxon>Mollusca</taxon>
        <taxon>Bivalvia</taxon>
        <taxon>Autobranchia</taxon>
        <taxon>Pteriomorphia</taxon>
        <taxon>Arcoida</taxon>
        <taxon>Arcoidea</taxon>
        <taxon>Arcidae</taxon>
        <taxon>Tegillarca</taxon>
    </lineage>
</organism>
<accession>A0ABQ9FMQ3</accession>
<feature type="transmembrane region" description="Helical" evidence="2">
    <location>
        <begin position="610"/>
        <end position="630"/>
    </location>
</feature>